<reference evidence="8 9" key="1">
    <citation type="submission" date="2020-08" db="EMBL/GenBank/DDBJ databases">
        <title>Genomic Encyclopedia of Type Strains, Phase IV (KMG-IV): sequencing the most valuable type-strain genomes for metagenomic binning, comparative biology and taxonomic classification.</title>
        <authorList>
            <person name="Goeker M."/>
        </authorList>
    </citation>
    <scope>NUCLEOTIDE SEQUENCE [LARGE SCALE GENOMIC DNA]</scope>
    <source>
        <strain evidence="8 9">DSM 29853</strain>
    </source>
</reference>
<comment type="catalytic activity">
    <reaction evidence="4">
        <text>L-proline + NAD(+) = (S)-1-pyrroline-5-carboxylate + NADH + 2 H(+)</text>
        <dbReference type="Rhea" id="RHEA:14105"/>
        <dbReference type="ChEBI" id="CHEBI:15378"/>
        <dbReference type="ChEBI" id="CHEBI:17388"/>
        <dbReference type="ChEBI" id="CHEBI:57540"/>
        <dbReference type="ChEBI" id="CHEBI:57945"/>
        <dbReference type="ChEBI" id="CHEBI:60039"/>
        <dbReference type="EC" id="1.5.1.2"/>
    </reaction>
</comment>
<evidence type="ECO:0000313" key="9">
    <source>
        <dbReference type="Proteomes" id="UP000528286"/>
    </source>
</evidence>
<dbReference type="GO" id="GO:0004735">
    <property type="term" value="F:pyrroline-5-carboxylate reductase activity"/>
    <property type="evidence" value="ECO:0007669"/>
    <property type="project" value="UniProtKB-UniRule"/>
</dbReference>
<keyword evidence="2 4" id="KW-0521">NADP</keyword>
<feature type="binding site" evidence="5">
    <location>
        <begin position="71"/>
        <end position="74"/>
    </location>
    <ligand>
        <name>NADP(+)</name>
        <dbReference type="ChEBI" id="CHEBI:58349"/>
    </ligand>
</feature>
<proteinExistence type="inferred from homology"/>
<evidence type="ECO:0000256" key="4">
    <source>
        <dbReference type="HAMAP-Rule" id="MF_01925"/>
    </source>
</evidence>
<dbReference type="Gene3D" id="3.40.50.720">
    <property type="entry name" value="NAD(P)-binding Rossmann-like Domain"/>
    <property type="match status" value="1"/>
</dbReference>
<dbReference type="RefSeq" id="WP_183367645.1">
    <property type="nucleotide sequence ID" value="NZ_JACIEZ010000009.1"/>
</dbReference>
<comment type="catalytic activity">
    <reaction evidence="4">
        <text>L-proline + NADP(+) = (S)-1-pyrroline-5-carboxylate + NADPH + 2 H(+)</text>
        <dbReference type="Rhea" id="RHEA:14109"/>
        <dbReference type="ChEBI" id="CHEBI:15378"/>
        <dbReference type="ChEBI" id="CHEBI:17388"/>
        <dbReference type="ChEBI" id="CHEBI:57783"/>
        <dbReference type="ChEBI" id="CHEBI:58349"/>
        <dbReference type="ChEBI" id="CHEBI:60039"/>
        <dbReference type="EC" id="1.5.1.2"/>
    </reaction>
</comment>
<dbReference type="SUPFAM" id="SSF48179">
    <property type="entry name" value="6-phosphogluconate dehydrogenase C-terminal domain-like"/>
    <property type="match status" value="1"/>
</dbReference>
<dbReference type="InterPro" id="IPR008927">
    <property type="entry name" value="6-PGluconate_DH-like_C_sf"/>
</dbReference>
<organism evidence="8 9">
    <name type="scientific">Gellertiella hungarica</name>
    <dbReference type="NCBI Taxonomy" id="1572859"/>
    <lineage>
        <taxon>Bacteria</taxon>
        <taxon>Pseudomonadati</taxon>
        <taxon>Pseudomonadota</taxon>
        <taxon>Alphaproteobacteria</taxon>
        <taxon>Hyphomicrobiales</taxon>
        <taxon>Rhizobiaceae</taxon>
        <taxon>Gellertiella</taxon>
    </lineage>
</organism>
<dbReference type="PIRSF" id="PIRSF000193">
    <property type="entry name" value="Pyrrol-5-carb_rd"/>
    <property type="match status" value="1"/>
</dbReference>
<keyword evidence="4" id="KW-0641">Proline biosynthesis</keyword>
<dbReference type="InterPro" id="IPR029036">
    <property type="entry name" value="P5CR_dimer"/>
</dbReference>
<dbReference type="EMBL" id="JACIEZ010000009">
    <property type="protein sequence ID" value="MBB4066368.1"/>
    <property type="molecule type" value="Genomic_DNA"/>
</dbReference>
<evidence type="ECO:0000259" key="6">
    <source>
        <dbReference type="Pfam" id="PF03807"/>
    </source>
</evidence>
<comment type="function">
    <text evidence="4">Catalyzes the reduction of 1-pyrroline-5-carboxylate (PCA) to L-proline.</text>
</comment>
<dbReference type="Pfam" id="PF14748">
    <property type="entry name" value="P5CR_dimer"/>
    <property type="match status" value="1"/>
</dbReference>
<dbReference type="Gene3D" id="1.10.3730.10">
    <property type="entry name" value="ProC C-terminal domain-like"/>
    <property type="match status" value="1"/>
</dbReference>
<comment type="subcellular location">
    <subcellularLocation>
        <location evidence="4">Cytoplasm</location>
    </subcellularLocation>
</comment>
<evidence type="ECO:0000259" key="7">
    <source>
        <dbReference type="Pfam" id="PF14748"/>
    </source>
</evidence>
<name>A0A7W6NLX1_9HYPH</name>
<dbReference type="SUPFAM" id="SSF51735">
    <property type="entry name" value="NAD(P)-binding Rossmann-fold domains"/>
    <property type="match status" value="1"/>
</dbReference>
<protein>
    <recommendedName>
        <fullName evidence="4">Pyrroline-5-carboxylate reductase</fullName>
        <shortName evidence="4">P5C reductase</shortName>
        <shortName evidence="4">P5CR</shortName>
        <ecNumber evidence="4">1.5.1.2</ecNumber>
    </recommendedName>
    <alternativeName>
        <fullName evidence="4">PCA reductase</fullName>
    </alternativeName>
</protein>
<comment type="pathway">
    <text evidence="4">Amino-acid biosynthesis; L-proline biosynthesis; L-proline from L-glutamate 5-semialdehyde: step 1/1.</text>
</comment>
<evidence type="ECO:0000256" key="1">
    <source>
        <dbReference type="ARBA" id="ARBA00005525"/>
    </source>
</evidence>
<feature type="domain" description="Pyrroline-5-carboxylate reductase catalytic N-terminal" evidence="6">
    <location>
        <begin position="9"/>
        <end position="94"/>
    </location>
</feature>
<dbReference type="HAMAP" id="MF_01925">
    <property type="entry name" value="P5C_reductase"/>
    <property type="match status" value="1"/>
</dbReference>
<evidence type="ECO:0000313" key="8">
    <source>
        <dbReference type="EMBL" id="MBB4066368.1"/>
    </source>
</evidence>
<dbReference type="AlphaFoldDB" id="A0A7W6NLX1"/>
<keyword evidence="9" id="KW-1185">Reference proteome</keyword>
<dbReference type="Proteomes" id="UP000528286">
    <property type="component" value="Unassembled WGS sequence"/>
</dbReference>
<keyword evidence="4" id="KW-0963">Cytoplasm</keyword>
<comment type="similarity">
    <text evidence="1 4">Belongs to the pyrroline-5-carboxylate reductase family.</text>
</comment>
<gene>
    <name evidence="4" type="primary">proC</name>
    <name evidence="8" type="ORF">GGR23_003583</name>
</gene>
<keyword evidence="4" id="KW-0028">Amino-acid biosynthesis</keyword>
<dbReference type="InterPro" id="IPR028939">
    <property type="entry name" value="P5C_Rdtase_cat_N"/>
</dbReference>
<dbReference type="InterPro" id="IPR036291">
    <property type="entry name" value="NAD(P)-bd_dom_sf"/>
</dbReference>
<dbReference type="GO" id="GO:0055129">
    <property type="term" value="P:L-proline biosynthetic process"/>
    <property type="evidence" value="ECO:0007669"/>
    <property type="project" value="UniProtKB-UniRule"/>
</dbReference>
<feature type="binding site" evidence="5">
    <location>
        <position position="38"/>
    </location>
    <ligand>
        <name>NADP(+)</name>
        <dbReference type="ChEBI" id="CHEBI:58349"/>
    </ligand>
</feature>
<feature type="domain" description="Pyrroline-5-carboxylate reductase dimerisation" evidence="7">
    <location>
        <begin position="158"/>
        <end position="259"/>
    </location>
</feature>
<dbReference type="InterPro" id="IPR000304">
    <property type="entry name" value="Pyrroline-COOH_reductase"/>
</dbReference>
<dbReference type="EC" id="1.5.1.2" evidence="4"/>
<dbReference type="Pfam" id="PF03807">
    <property type="entry name" value="F420_oxidored"/>
    <property type="match status" value="1"/>
</dbReference>
<dbReference type="PANTHER" id="PTHR11645:SF0">
    <property type="entry name" value="PYRROLINE-5-CARBOXYLATE REDUCTASE 3"/>
    <property type="match status" value="1"/>
</dbReference>
<sequence>MAAPRFAALGGGGWLGGALVRAALSAGVIAPATTVVTSRRGAVDGFEAFAGLGMTADNRQAAAQADVVLVAVRPGDIDALDADLSGKLVLSVMAMVPIDELAGRFGCRRIVRAMPNAAAGRLKSFTPMVAGEALDEQDRRFAEAFFAASGIAEWLPDERALDYFTGLTGSGPAFFAALAAAMERDAVARGFDAALAARAIRQLLAGAAEELAGERSPSELVSIFKDYRGTTAAGLTAMEEHGLDPLVRAMLEAAERRAAGLT</sequence>
<evidence type="ECO:0000256" key="3">
    <source>
        <dbReference type="ARBA" id="ARBA00023002"/>
    </source>
</evidence>
<feature type="binding site" evidence="5">
    <location>
        <position position="58"/>
    </location>
    <ligand>
        <name>NADPH</name>
        <dbReference type="ChEBI" id="CHEBI:57783"/>
    </ligand>
</feature>
<dbReference type="GO" id="GO:0005737">
    <property type="term" value="C:cytoplasm"/>
    <property type="evidence" value="ECO:0007669"/>
    <property type="project" value="UniProtKB-SubCell"/>
</dbReference>
<dbReference type="UniPathway" id="UPA00098">
    <property type="reaction ID" value="UER00361"/>
</dbReference>
<evidence type="ECO:0000256" key="5">
    <source>
        <dbReference type="PIRSR" id="PIRSR000193-1"/>
    </source>
</evidence>
<keyword evidence="3 4" id="KW-0560">Oxidoreductase</keyword>
<evidence type="ECO:0000256" key="2">
    <source>
        <dbReference type="ARBA" id="ARBA00022857"/>
    </source>
</evidence>
<comment type="caution">
    <text evidence="8">The sequence shown here is derived from an EMBL/GenBank/DDBJ whole genome shotgun (WGS) entry which is preliminary data.</text>
</comment>
<accession>A0A7W6NLX1</accession>
<dbReference type="PANTHER" id="PTHR11645">
    <property type="entry name" value="PYRROLINE-5-CARBOXYLATE REDUCTASE"/>
    <property type="match status" value="1"/>
</dbReference>